<dbReference type="AlphaFoldDB" id="A0AAD2PTS2"/>
<dbReference type="EMBL" id="CP028130">
    <property type="protein sequence ID" value="AZZ54662.1"/>
    <property type="molecule type" value="Genomic_DNA"/>
</dbReference>
<dbReference type="SUPFAM" id="SSF56796">
    <property type="entry name" value="Dehydroquinate synthase-like"/>
    <property type="match status" value="1"/>
</dbReference>
<dbReference type="KEGG" id="ria:C7V51_01245"/>
<dbReference type="PANTHER" id="PTHR11496">
    <property type="entry name" value="ALCOHOL DEHYDROGENASE"/>
    <property type="match status" value="1"/>
</dbReference>
<evidence type="ECO:0000313" key="3">
    <source>
        <dbReference type="EMBL" id="AZZ54662.1"/>
    </source>
</evidence>
<evidence type="ECO:0000313" key="4">
    <source>
        <dbReference type="Proteomes" id="UP000283946"/>
    </source>
</evidence>
<dbReference type="InterPro" id="IPR001670">
    <property type="entry name" value="ADH_Fe/GldA"/>
</dbReference>
<dbReference type="GO" id="GO:0046872">
    <property type="term" value="F:metal ion binding"/>
    <property type="evidence" value="ECO:0007669"/>
    <property type="project" value="InterPro"/>
</dbReference>
<dbReference type="InterPro" id="IPR039697">
    <property type="entry name" value="Alcohol_dehydrogenase_Fe"/>
</dbReference>
<evidence type="ECO:0000259" key="2">
    <source>
        <dbReference type="Pfam" id="PF00465"/>
    </source>
</evidence>
<dbReference type="Pfam" id="PF00465">
    <property type="entry name" value="Fe-ADH"/>
    <property type="match status" value="1"/>
</dbReference>
<evidence type="ECO:0000256" key="1">
    <source>
        <dbReference type="ARBA" id="ARBA00023002"/>
    </source>
</evidence>
<proteinExistence type="predicted"/>
<keyword evidence="1" id="KW-0560">Oxidoreductase</keyword>
<dbReference type="RefSeq" id="WP_104263874.1">
    <property type="nucleotide sequence ID" value="NZ_CP028130.1"/>
</dbReference>
<sequence length="392" mass="40696">MPPITNTSLLRGFGAETVRALCARGSVAERSTYSRIIVFADQALLGTPPAEWALEALRQGTRGPLVRPTSGPPELDAVLADAGLLQNCSAAVALGGGSVIDHAKLVRAAAAGADLRSPTKLAAGHVPLVTAPSHVPLIALPTTLGTGSERNTNAILAAGGRRFLVSGDVLRPDVAVLDADFTRSLSTNAILSGIYEALARTIEPHARPTAQLGADQLALATAARLAVLGDEISVHRGEPVADDVLFELARLSGLSHAPAMHAGRSAFAFPGWFLAHELATVTGTSKVSCLRALLPVIDRRAHLGVRAWGSARRRTAASNAVLTAVGLPSEIESALSVLATRWSLAVPSTDFDVDALSARILAAWGPPSPHLTRIGHRELVAVLNEVKDTGSV</sequence>
<dbReference type="Gene3D" id="3.40.50.1970">
    <property type="match status" value="1"/>
</dbReference>
<protein>
    <recommendedName>
        <fullName evidence="2">Alcohol dehydrogenase iron-type/glycerol dehydrogenase GldA domain-containing protein</fullName>
    </recommendedName>
</protein>
<name>A0AAD2PTS2_9MICO</name>
<feature type="domain" description="Alcohol dehydrogenase iron-type/glycerol dehydrogenase GldA" evidence="2">
    <location>
        <begin position="26"/>
        <end position="178"/>
    </location>
</feature>
<organism evidence="3 4">
    <name type="scientific">Rathayibacter iranicus</name>
    <dbReference type="NCBI Taxonomy" id="59737"/>
    <lineage>
        <taxon>Bacteria</taxon>
        <taxon>Bacillati</taxon>
        <taxon>Actinomycetota</taxon>
        <taxon>Actinomycetes</taxon>
        <taxon>Micrococcales</taxon>
        <taxon>Microbacteriaceae</taxon>
        <taxon>Rathayibacter</taxon>
    </lineage>
</organism>
<dbReference type="PANTHER" id="PTHR11496:SF83">
    <property type="entry name" value="HYDROXYACID-OXOACID TRANSHYDROGENASE, MITOCHONDRIAL"/>
    <property type="match status" value="1"/>
</dbReference>
<accession>A0AAD2PTS2</accession>
<dbReference type="Proteomes" id="UP000283946">
    <property type="component" value="Chromosome"/>
</dbReference>
<reference evidence="3 4" key="1">
    <citation type="submission" date="2018-03" db="EMBL/GenBank/DDBJ databases">
        <title>Bacteriophage NCPPB3778 and a type I-E CRISPR drive the evolution of the US Biological Select Agent, Rathayibacter toxicus.</title>
        <authorList>
            <person name="Davis E.W.II."/>
            <person name="Tabima J.F."/>
            <person name="Weisberg A.J."/>
            <person name="Dantas Lopes L."/>
            <person name="Wiseman M.S."/>
            <person name="Wiseman M.S."/>
            <person name="Pupko T."/>
            <person name="Belcher M.S."/>
            <person name="Sechler A.J."/>
            <person name="Tancos M.A."/>
            <person name="Schroeder B.K."/>
            <person name="Murray T.D."/>
            <person name="Luster D.G."/>
            <person name="Schneider W.L."/>
            <person name="Rogers E."/>
            <person name="Andreote F.D."/>
            <person name="Grunwald N.J."/>
            <person name="Putnam M.L."/>
            <person name="Chang J.H."/>
        </authorList>
    </citation>
    <scope>NUCLEOTIDE SEQUENCE [LARGE SCALE GENOMIC DNA]</scope>
    <source>
        <strain evidence="3 4">NCCPB 2253</strain>
    </source>
</reference>
<dbReference type="GO" id="GO:0004022">
    <property type="term" value="F:alcohol dehydrogenase (NAD+) activity"/>
    <property type="evidence" value="ECO:0007669"/>
    <property type="project" value="TreeGrafter"/>
</dbReference>
<gene>
    <name evidence="3" type="ORF">C7V51_01245</name>
</gene>